<dbReference type="SUPFAM" id="SSF53756">
    <property type="entry name" value="UDP-Glycosyltransferase/glycogen phosphorylase"/>
    <property type="match status" value="1"/>
</dbReference>
<keyword evidence="4 9" id="KW-0808">Transferase</keyword>
<dbReference type="Proteomes" id="UP000006362">
    <property type="component" value="Chromosome"/>
</dbReference>
<evidence type="ECO:0000256" key="1">
    <source>
        <dbReference type="ARBA" id="ARBA00004713"/>
    </source>
</evidence>
<dbReference type="GO" id="GO:0009244">
    <property type="term" value="P:lipopolysaccharide core region biosynthetic process"/>
    <property type="evidence" value="ECO:0007669"/>
    <property type="project" value="UniProtKB-UniRule"/>
</dbReference>
<comment type="function">
    <text evidence="9">Involved in lipopolysaccharide (LPS) biosynthesis. Catalyzes the transfer of 3-deoxy-D-manno-octulosonate (Kdo) residue(s) from CMP-Kdo to lipid IV(A), the tetraacyldisaccharide-1,4'-bisphosphate precursor of lipid A.</text>
</comment>
<dbReference type="Pfam" id="PF04413">
    <property type="entry name" value="Glycos_transf_N"/>
    <property type="match status" value="1"/>
</dbReference>
<keyword evidence="9" id="KW-1003">Cell membrane</keyword>
<keyword evidence="12" id="KW-1185">Reference proteome</keyword>
<dbReference type="InterPro" id="IPR038107">
    <property type="entry name" value="Glycos_transf_N_sf"/>
</dbReference>
<evidence type="ECO:0000256" key="5">
    <source>
        <dbReference type="ARBA" id="ARBA00031445"/>
    </source>
</evidence>
<dbReference type="RefSeq" id="WP_013537323.1">
    <property type="nucleotide sequence ID" value="NC_014926.1"/>
</dbReference>
<dbReference type="EC" id="2.4.99.12" evidence="2 9"/>
<keyword evidence="9" id="KW-0472">Membrane</keyword>
<reference evidence="11" key="1">
    <citation type="submission" date="2011-01" db="EMBL/GenBank/DDBJ databases">
        <title>Complete sequence of chromosome of Thermovibrio ammonificans HB-1.</title>
        <authorList>
            <consortium name="US DOE Joint Genome Institute"/>
            <person name="Lucas S."/>
            <person name="Copeland A."/>
            <person name="Lapidus A."/>
            <person name="Cheng J.-F."/>
            <person name="Goodwin L."/>
            <person name="Pitluck S."/>
            <person name="Davenport K."/>
            <person name="Detter J.C."/>
            <person name="Han C."/>
            <person name="Tapia R."/>
            <person name="Land M."/>
            <person name="Hauser L."/>
            <person name="Kyrpides N."/>
            <person name="Ivanova N."/>
            <person name="Ovchinnikova G."/>
            <person name="Vetriani C."/>
            <person name="Woyke T."/>
        </authorList>
    </citation>
    <scope>NUCLEOTIDE SEQUENCE [LARGE SCALE GENOMIC DNA]</scope>
    <source>
        <strain evidence="11">HB-1</strain>
    </source>
</reference>
<dbReference type="InterPro" id="IPR039901">
    <property type="entry name" value="Kdotransferase"/>
</dbReference>
<feature type="active site" description="Proton acceptor" evidence="7">
    <location>
        <position position="55"/>
    </location>
</feature>
<organism evidence="11 12">
    <name type="scientific">Thermovibrio ammonificans (strain DSM 15698 / JCM 12110 / HB-1)</name>
    <dbReference type="NCBI Taxonomy" id="648996"/>
    <lineage>
        <taxon>Bacteria</taxon>
        <taxon>Pseudomonadati</taxon>
        <taxon>Aquificota</taxon>
        <taxon>Aquificia</taxon>
        <taxon>Desulfurobacteriales</taxon>
        <taxon>Desulfurobacteriaceae</taxon>
        <taxon>Thermovibrio</taxon>
    </lineage>
</organism>
<evidence type="ECO:0000256" key="3">
    <source>
        <dbReference type="ARBA" id="ARBA00019077"/>
    </source>
</evidence>
<feature type="site" description="Transition state stabilizer" evidence="8">
    <location>
        <position position="119"/>
    </location>
</feature>
<evidence type="ECO:0000256" key="9">
    <source>
        <dbReference type="RuleBase" id="RU365103"/>
    </source>
</evidence>
<dbReference type="GO" id="GO:0009245">
    <property type="term" value="P:lipid A biosynthetic process"/>
    <property type="evidence" value="ECO:0007669"/>
    <property type="project" value="TreeGrafter"/>
</dbReference>
<dbReference type="Gene3D" id="3.40.50.2000">
    <property type="entry name" value="Glycogen Phosphorylase B"/>
    <property type="match status" value="1"/>
</dbReference>
<gene>
    <name evidence="11" type="ordered locus">Theam_0565</name>
</gene>
<name>E8T5R2_THEA1</name>
<dbReference type="GO" id="GO:0005886">
    <property type="term" value="C:plasma membrane"/>
    <property type="evidence" value="ECO:0007669"/>
    <property type="project" value="UniProtKB-SubCell"/>
</dbReference>
<dbReference type="Gene3D" id="3.40.50.11720">
    <property type="entry name" value="3-Deoxy-D-manno-octulosonic-acid transferase, N-terminal domain"/>
    <property type="match status" value="1"/>
</dbReference>
<comment type="catalytic activity">
    <reaction evidence="6 9">
        <text>lipid IVA (E. coli) + CMP-3-deoxy-beta-D-manno-octulosonate = alpha-Kdo-(2-&gt;6)-lipid IVA (E. coli) + CMP + H(+)</text>
        <dbReference type="Rhea" id="RHEA:28066"/>
        <dbReference type="ChEBI" id="CHEBI:15378"/>
        <dbReference type="ChEBI" id="CHEBI:58603"/>
        <dbReference type="ChEBI" id="CHEBI:60364"/>
        <dbReference type="ChEBI" id="CHEBI:60377"/>
        <dbReference type="ChEBI" id="CHEBI:85987"/>
        <dbReference type="EC" id="2.4.99.12"/>
    </reaction>
</comment>
<evidence type="ECO:0000256" key="6">
    <source>
        <dbReference type="ARBA" id="ARBA00049183"/>
    </source>
</evidence>
<dbReference type="InterPro" id="IPR007507">
    <property type="entry name" value="Glycos_transf_N"/>
</dbReference>
<comment type="subcellular location">
    <subcellularLocation>
        <location evidence="9">Cell membrane</location>
    </subcellularLocation>
</comment>
<dbReference type="KEGG" id="tam:Theam_0565"/>
<dbReference type="PANTHER" id="PTHR42755:SF1">
    <property type="entry name" value="3-DEOXY-D-MANNO-OCTULOSONIC ACID TRANSFERASE, MITOCHONDRIAL-RELATED"/>
    <property type="match status" value="1"/>
</dbReference>
<comment type="pathway">
    <text evidence="1 9">Bacterial outer membrane biogenesis; LPS core biosynthesis.</text>
</comment>
<dbReference type="HOGENOM" id="CLU_036146_2_0_0"/>
<comment type="similarity">
    <text evidence="9">Belongs to the glycosyltransferase group 1 family.</text>
</comment>
<dbReference type="AlphaFoldDB" id="E8T5R2"/>
<dbReference type="GO" id="GO:0043842">
    <property type="term" value="F:Kdo transferase activity"/>
    <property type="evidence" value="ECO:0007669"/>
    <property type="project" value="UniProtKB-EC"/>
</dbReference>
<dbReference type="PANTHER" id="PTHR42755">
    <property type="entry name" value="3-DEOXY-MANNO-OCTULOSONATE CYTIDYLYLTRANSFERASE"/>
    <property type="match status" value="1"/>
</dbReference>
<dbReference type="EMBL" id="CP002444">
    <property type="protein sequence ID" value="ADU96537.1"/>
    <property type="molecule type" value="Genomic_DNA"/>
</dbReference>
<dbReference type="eggNOG" id="COG1519">
    <property type="taxonomic scope" value="Bacteria"/>
</dbReference>
<proteinExistence type="inferred from homology"/>
<evidence type="ECO:0000256" key="4">
    <source>
        <dbReference type="ARBA" id="ARBA00022679"/>
    </source>
</evidence>
<sequence length="388" mass="43478">MFWLYNLLTLLSVPLFPLIKAKAAKRGEVHLLPRLNPGFKEARGKFLLHVASVGEASSVRPLVEALKGEVAVTAFTDYGLERVKKLYPNVPSRVLPLDFYPIVKRFLESASPKGLLIYESEVWPSLLTAAARLKVPTFFVSGKISERAFKRLKAFKGFLEPLFREVTFLARWEEDAERARQLGFKRVAVVGDLKLDYTPPKELPHFEAPGRTVVIWGSTHPGEEELAAKLHAALKGTVKNLLTVIAPRHVKRNVTLPGKTVKRSQTVKVPQNAEFYLVDTVGELAGLYGHAHLAIVGGSFTAKVGGHNPVEPVALKVATVTGQNAWAFKEVCRKLNVPTVSPEELTRLAKELLTDHNFRERQARDSFSRWERERGVSRRILKEIGWTR</sequence>
<dbReference type="UniPathway" id="UPA00958"/>
<evidence type="ECO:0000256" key="2">
    <source>
        <dbReference type="ARBA" id="ARBA00012621"/>
    </source>
</evidence>
<dbReference type="STRING" id="648996.Theam_0565"/>
<evidence type="ECO:0000313" key="11">
    <source>
        <dbReference type="EMBL" id="ADU96537.1"/>
    </source>
</evidence>
<evidence type="ECO:0000259" key="10">
    <source>
        <dbReference type="Pfam" id="PF04413"/>
    </source>
</evidence>
<evidence type="ECO:0000313" key="12">
    <source>
        <dbReference type="Proteomes" id="UP000006362"/>
    </source>
</evidence>
<evidence type="ECO:0000256" key="8">
    <source>
        <dbReference type="PIRSR" id="PIRSR639901-2"/>
    </source>
</evidence>
<feature type="site" description="Transition state stabilizer" evidence="8">
    <location>
        <position position="194"/>
    </location>
</feature>
<accession>E8T5R2</accession>
<dbReference type="OrthoDB" id="9789797at2"/>
<protein>
    <recommendedName>
        <fullName evidence="3 9">3-deoxy-D-manno-octulosonic acid transferase</fullName>
        <shortName evidence="9">Kdo transferase</shortName>
        <ecNumber evidence="2 9">2.4.99.12</ecNumber>
    </recommendedName>
    <alternativeName>
        <fullName evidence="5 9">Lipid IV(A) 3-deoxy-D-manno-octulosonic acid transferase</fullName>
    </alternativeName>
</protein>
<keyword evidence="9" id="KW-0448">Lipopolysaccharide biosynthesis</keyword>
<feature type="domain" description="3-deoxy-D-manno-octulosonic-acid transferase N-terminal" evidence="10">
    <location>
        <begin position="41"/>
        <end position="196"/>
    </location>
</feature>
<evidence type="ECO:0000256" key="7">
    <source>
        <dbReference type="PIRSR" id="PIRSR639901-1"/>
    </source>
</evidence>